<keyword evidence="3 5" id="KW-0520">NAD</keyword>
<comment type="similarity">
    <text evidence="1">Belongs to the Glu/Leu/Phe/Val dehydrogenases family.</text>
</comment>
<dbReference type="KEGG" id="ajp:AMJAP_2751"/>
<evidence type="ECO:0000313" key="7">
    <source>
        <dbReference type="EMBL" id="BBB27337.1"/>
    </source>
</evidence>
<dbReference type="PANTHER" id="PTHR42722:SF1">
    <property type="entry name" value="VALINE DEHYDROGENASE"/>
    <property type="match status" value="1"/>
</dbReference>
<organism evidence="7 8">
    <name type="scientific">Amphritea japonica ATCC BAA-1530</name>
    <dbReference type="NCBI Taxonomy" id="1278309"/>
    <lineage>
        <taxon>Bacteria</taxon>
        <taxon>Pseudomonadati</taxon>
        <taxon>Pseudomonadota</taxon>
        <taxon>Gammaproteobacteria</taxon>
        <taxon>Oceanospirillales</taxon>
        <taxon>Oceanospirillaceae</taxon>
        <taxon>Amphritea</taxon>
    </lineage>
</organism>
<reference evidence="7 8" key="1">
    <citation type="journal article" date="2008" name="Int. J. Syst. Evol. Microbiol.">
        <title>Amphritea japonica sp. nov. and Amphritea balenae sp. nov., isolated from the sediment adjacent to sperm whale carcasses off Kagoshima, Japan.</title>
        <authorList>
            <person name="Miyazaki M."/>
            <person name="Nogi Y."/>
            <person name="Fujiwara Y."/>
            <person name="Kawato M."/>
            <person name="Nagahama T."/>
            <person name="Kubokawa K."/>
            <person name="Horikoshi K."/>
        </authorList>
    </citation>
    <scope>NUCLEOTIDE SEQUENCE [LARGE SCALE GENOMIC DNA]</scope>
    <source>
        <strain evidence="7 8">ATCC BAA-1530</strain>
    </source>
</reference>
<proteinExistence type="inferred from homology"/>
<evidence type="ECO:0000313" key="8">
    <source>
        <dbReference type="Proteomes" id="UP000595663"/>
    </source>
</evidence>
<dbReference type="Proteomes" id="UP000595663">
    <property type="component" value="Chromosome"/>
</dbReference>
<evidence type="ECO:0000256" key="1">
    <source>
        <dbReference type="ARBA" id="ARBA00006382"/>
    </source>
</evidence>
<protein>
    <submittedName>
        <fullName evidence="7">Leucine dehydrogenase</fullName>
        <ecNumber evidence="7">1.4.1.9</ecNumber>
    </submittedName>
</protein>
<dbReference type="EC" id="1.4.1.9" evidence="7"/>
<dbReference type="SUPFAM" id="SSF53223">
    <property type="entry name" value="Aminoacid dehydrogenase-like, N-terminal domain"/>
    <property type="match status" value="1"/>
</dbReference>
<dbReference type="AlphaFoldDB" id="A0A7R6PC69"/>
<dbReference type="SUPFAM" id="SSF51735">
    <property type="entry name" value="NAD(P)-binding Rossmann-fold domains"/>
    <property type="match status" value="1"/>
</dbReference>
<gene>
    <name evidence="7" type="ORF">AMJAP_2751</name>
</gene>
<dbReference type="GO" id="GO:0050049">
    <property type="term" value="F:L-leucine dehydrogenase activity"/>
    <property type="evidence" value="ECO:0007669"/>
    <property type="project" value="UniProtKB-EC"/>
</dbReference>
<evidence type="ECO:0000256" key="4">
    <source>
        <dbReference type="PIRSR" id="PIRSR000188-1"/>
    </source>
</evidence>
<evidence type="ECO:0000259" key="6">
    <source>
        <dbReference type="SMART" id="SM00839"/>
    </source>
</evidence>
<dbReference type="GO" id="GO:0000166">
    <property type="term" value="F:nucleotide binding"/>
    <property type="evidence" value="ECO:0007669"/>
    <property type="project" value="UniProtKB-KW"/>
</dbReference>
<feature type="active site" description="Proton donor/acceptor" evidence="4">
    <location>
        <position position="78"/>
    </location>
</feature>
<dbReference type="Gene3D" id="3.40.50.720">
    <property type="entry name" value="NAD(P)-binding Rossmann-like Domain"/>
    <property type="match status" value="1"/>
</dbReference>
<keyword evidence="8" id="KW-1185">Reference proteome</keyword>
<dbReference type="InterPro" id="IPR006097">
    <property type="entry name" value="Glu/Leu/Phe/Val/Trp_DH_dimer"/>
</dbReference>
<feature type="binding site" evidence="5">
    <location>
        <begin position="174"/>
        <end position="179"/>
    </location>
    <ligand>
        <name>NAD(+)</name>
        <dbReference type="ChEBI" id="CHEBI:57540"/>
    </ligand>
</feature>
<evidence type="ECO:0000256" key="2">
    <source>
        <dbReference type="ARBA" id="ARBA00023002"/>
    </source>
</evidence>
<dbReference type="InterPro" id="IPR036291">
    <property type="entry name" value="NAD(P)-bd_dom_sf"/>
</dbReference>
<dbReference type="EMBL" id="AP014545">
    <property type="protein sequence ID" value="BBB27337.1"/>
    <property type="molecule type" value="Genomic_DNA"/>
</dbReference>
<feature type="domain" description="Glutamate/phenylalanine/leucine/valine/L-tryptophan dehydrogenase C-terminal" evidence="6">
    <location>
        <begin position="138"/>
        <end position="345"/>
    </location>
</feature>
<dbReference type="Gene3D" id="3.40.50.10860">
    <property type="entry name" value="Leucine Dehydrogenase, chain A, domain 1"/>
    <property type="match status" value="1"/>
</dbReference>
<dbReference type="Pfam" id="PF00208">
    <property type="entry name" value="ELFV_dehydrog"/>
    <property type="match status" value="1"/>
</dbReference>
<dbReference type="SMART" id="SM00839">
    <property type="entry name" value="ELFV_dehydrog"/>
    <property type="match status" value="1"/>
</dbReference>
<dbReference type="InterPro" id="IPR006096">
    <property type="entry name" value="Glu/Leu/Phe/Val/Trp_DH_C"/>
</dbReference>
<dbReference type="InterPro" id="IPR016211">
    <property type="entry name" value="Glu/Phe/Leu/Val/Trp_DH_bac/arc"/>
</dbReference>
<dbReference type="RefSeq" id="WP_019623233.1">
    <property type="nucleotide sequence ID" value="NZ_AP014545.1"/>
</dbReference>
<dbReference type="OrthoDB" id="9803297at2"/>
<dbReference type="InterPro" id="IPR046346">
    <property type="entry name" value="Aminoacid_DH-like_N_sf"/>
</dbReference>
<keyword evidence="2 7" id="KW-0560">Oxidoreductase</keyword>
<dbReference type="Pfam" id="PF02812">
    <property type="entry name" value="ELFV_dehydrog_N"/>
    <property type="match status" value="1"/>
</dbReference>
<dbReference type="PANTHER" id="PTHR42722">
    <property type="entry name" value="LEUCINE DEHYDROGENASE"/>
    <property type="match status" value="1"/>
</dbReference>
<dbReference type="GO" id="GO:0006520">
    <property type="term" value="P:amino acid metabolic process"/>
    <property type="evidence" value="ECO:0007669"/>
    <property type="project" value="InterPro"/>
</dbReference>
<dbReference type="PIRSF" id="PIRSF000188">
    <property type="entry name" value="Phe_leu_dh"/>
    <property type="match status" value="1"/>
</dbReference>
<name>A0A7R6PC69_9GAMM</name>
<evidence type="ECO:0000256" key="3">
    <source>
        <dbReference type="ARBA" id="ARBA00023027"/>
    </source>
</evidence>
<dbReference type="CDD" id="cd01075">
    <property type="entry name" value="NAD_bind_Leu_Phe_Val_DH"/>
    <property type="match status" value="1"/>
</dbReference>
<evidence type="ECO:0000256" key="5">
    <source>
        <dbReference type="PIRSR" id="PIRSR000188-2"/>
    </source>
</evidence>
<keyword evidence="5" id="KW-0547">Nucleotide-binding</keyword>
<sequence length="348" mass="37433">MFRQMESAGLQDLHFWQDPDTGLQAIIAIHDTFRGPAIGGCRFITYPDTSAAIEDAIRLARGMSYKSALAGLPHGGGKSVIIKPAGRYNRGLLMQSFGRFVDSLDGRYITAMDSGTQISDMDNIALSTRYVTCTQDMGDPSPSTADGVFAGIKASLQFRLGHNELDKVHIALQGLGHVGWALAKQLHNAGARLSVTDIDPVKTARAKTELGATVVSPDEIYDVEADIFCPCGLGAIISPDTINRLRCGIVAGSANNQLADEAMGDALCERGILYAPDYLINSGGLIFVALQHARHHEQAIRQKVATIYDSLLELYQHADADQLATSYVADIRAEAIIHQASLKSHQAA</sequence>
<accession>A0A7R6PC69</accession>